<gene>
    <name evidence="17" type="ORF">K0H07_18860</name>
</gene>
<dbReference type="SMART" id="SM00342">
    <property type="entry name" value="HTH_ARAC"/>
    <property type="match status" value="1"/>
</dbReference>
<comment type="caution">
    <text evidence="17">The sequence shown here is derived from an EMBL/GenBank/DDBJ whole genome shotgun (WGS) entry which is preliminary data.</text>
</comment>
<dbReference type="Pfam" id="PF07495">
    <property type="entry name" value="Y_Y_Y"/>
    <property type="match status" value="1"/>
</dbReference>
<dbReference type="SUPFAM" id="SSF46689">
    <property type="entry name" value="Homeodomain-like"/>
    <property type="match status" value="1"/>
</dbReference>
<keyword evidence="10" id="KW-0238">DNA-binding</keyword>
<feature type="domain" description="HTH araC/xylS-type" evidence="14">
    <location>
        <begin position="1230"/>
        <end position="1330"/>
    </location>
</feature>
<dbReference type="SUPFAM" id="SSF55874">
    <property type="entry name" value="ATPase domain of HSP90 chaperone/DNA topoisomerase II/histidine kinase"/>
    <property type="match status" value="1"/>
</dbReference>
<dbReference type="InterPro" id="IPR011123">
    <property type="entry name" value="Y_Y_Y"/>
</dbReference>
<dbReference type="EC" id="2.7.13.3" evidence="2"/>
<accession>A0AAW4ZBT1</accession>
<dbReference type="Pfam" id="PF02518">
    <property type="entry name" value="HATPase_c"/>
    <property type="match status" value="1"/>
</dbReference>
<keyword evidence="4" id="KW-0808">Transferase</keyword>
<dbReference type="SUPFAM" id="SSF47384">
    <property type="entry name" value="Homodimeric domain of signal transducing histidine kinase"/>
    <property type="match status" value="1"/>
</dbReference>
<evidence type="ECO:0000259" key="16">
    <source>
        <dbReference type="PROSITE" id="PS50110"/>
    </source>
</evidence>
<dbReference type="InterPro" id="IPR013783">
    <property type="entry name" value="Ig-like_fold"/>
</dbReference>
<dbReference type="SUPFAM" id="SSF63829">
    <property type="entry name" value="Calcium-dependent phosphotriesterase"/>
    <property type="match status" value="3"/>
</dbReference>
<organism evidence="17 18">
    <name type="scientific">Bacteroides thetaiotaomicron</name>
    <dbReference type="NCBI Taxonomy" id="818"/>
    <lineage>
        <taxon>Bacteria</taxon>
        <taxon>Pseudomonadati</taxon>
        <taxon>Bacteroidota</taxon>
        <taxon>Bacteroidia</taxon>
        <taxon>Bacteroidales</taxon>
        <taxon>Bacteroidaceae</taxon>
        <taxon>Bacteroides</taxon>
    </lineage>
</organism>
<dbReference type="InterPro" id="IPR036890">
    <property type="entry name" value="HATPase_C_sf"/>
</dbReference>
<feature type="domain" description="Histidine kinase" evidence="15">
    <location>
        <begin position="813"/>
        <end position="1031"/>
    </location>
</feature>
<keyword evidence="13" id="KW-0472">Membrane</keyword>
<comment type="catalytic activity">
    <reaction evidence="1">
        <text>ATP + protein L-histidine = ADP + protein N-phospho-L-histidine.</text>
        <dbReference type="EC" id="2.7.13.3"/>
    </reaction>
</comment>
<dbReference type="CDD" id="cd00082">
    <property type="entry name" value="HisKA"/>
    <property type="match status" value="1"/>
</dbReference>
<dbReference type="Pfam" id="PF07494">
    <property type="entry name" value="Reg_prop"/>
    <property type="match status" value="2"/>
</dbReference>
<evidence type="ECO:0000256" key="3">
    <source>
        <dbReference type="ARBA" id="ARBA00022553"/>
    </source>
</evidence>
<dbReference type="PROSITE" id="PS00041">
    <property type="entry name" value="HTH_ARAC_FAMILY_1"/>
    <property type="match status" value="1"/>
</dbReference>
<dbReference type="GO" id="GO:0003700">
    <property type="term" value="F:DNA-binding transcription factor activity"/>
    <property type="evidence" value="ECO:0007669"/>
    <property type="project" value="InterPro"/>
</dbReference>
<dbReference type="Gene3D" id="3.40.50.2300">
    <property type="match status" value="1"/>
</dbReference>
<evidence type="ECO:0000256" key="1">
    <source>
        <dbReference type="ARBA" id="ARBA00000085"/>
    </source>
</evidence>
<keyword evidence="3 12" id="KW-0597">Phosphoprotein</keyword>
<dbReference type="FunFam" id="2.60.40.10:FF:000791">
    <property type="entry name" value="Two-component system sensor histidine kinase/response regulator"/>
    <property type="match status" value="1"/>
</dbReference>
<feature type="domain" description="Response regulatory" evidence="16">
    <location>
        <begin position="1082"/>
        <end position="1197"/>
    </location>
</feature>
<dbReference type="InterPro" id="IPR005467">
    <property type="entry name" value="His_kinase_dom"/>
</dbReference>
<dbReference type="Gene3D" id="2.60.40.10">
    <property type="entry name" value="Immunoglobulins"/>
    <property type="match status" value="1"/>
</dbReference>
<dbReference type="InterPro" id="IPR036097">
    <property type="entry name" value="HisK_dim/P_sf"/>
</dbReference>
<evidence type="ECO:0000256" key="11">
    <source>
        <dbReference type="ARBA" id="ARBA00023163"/>
    </source>
</evidence>
<dbReference type="Gene3D" id="1.10.287.130">
    <property type="match status" value="1"/>
</dbReference>
<dbReference type="InterPro" id="IPR011110">
    <property type="entry name" value="Reg_prop"/>
</dbReference>
<evidence type="ECO:0000256" key="13">
    <source>
        <dbReference type="SAM" id="Phobius"/>
    </source>
</evidence>
<dbReference type="PROSITE" id="PS50110">
    <property type="entry name" value="RESPONSE_REGULATORY"/>
    <property type="match status" value="1"/>
</dbReference>
<dbReference type="InterPro" id="IPR018060">
    <property type="entry name" value="HTH_AraC"/>
</dbReference>
<reference evidence="17" key="1">
    <citation type="submission" date="2021-07" db="EMBL/GenBank/DDBJ databases">
        <title>Comparative genomics of Bacteroides fragilis group isolates reveals species-dependent resistance mechanisms and validates clinical tools for resistance prediction.</title>
        <authorList>
            <person name="Wallace M.J."/>
            <person name="Jean S."/>
            <person name="Wallace M.A."/>
            <person name="Carey-Ann B.D."/>
            <person name="Dantas G."/>
        </authorList>
    </citation>
    <scope>NUCLEOTIDE SEQUENCE</scope>
    <source>
        <strain evidence="17">BJH_160</strain>
    </source>
</reference>
<dbReference type="InterPro" id="IPR003661">
    <property type="entry name" value="HisK_dim/P_dom"/>
</dbReference>
<dbReference type="Pfam" id="PF12833">
    <property type="entry name" value="HTH_18"/>
    <property type="match status" value="1"/>
</dbReference>
<dbReference type="GO" id="GO:0005524">
    <property type="term" value="F:ATP binding"/>
    <property type="evidence" value="ECO:0007669"/>
    <property type="project" value="UniProtKB-KW"/>
</dbReference>
<dbReference type="InterPro" id="IPR009057">
    <property type="entry name" value="Homeodomain-like_sf"/>
</dbReference>
<dbReference type="SMART" id="SM00448">
    <property type="entry name" value="REC"/>
    <property type="match status" value="1"/>
</dbReference>
<evidence type="ECO:0000256" key="7">
    <source>
        <dbReference type="ARBA" id="ARBA00022840"/>
    </source>
</evidence>
<sequence length="1332" mass="151239">MMMAEATNHYFKHLGVSDGLSQVCIPSIYQDELGAVWLGTTEGLNRYNGKDVKVFQPSESNHGLTNNEINELCGDKNGRMYIRSGNDLIKLDIYTEQFTCLRQKGVYGLFCKKDTLWVSCADGIYYYTGQGTELTFFARVQKGFVGRGLYVDKETVWVVTRKYLVAISREDPLRQEILLTLDKGNCILGDSSGNIWVGAWNGLYRISPDRETTAYVSHSGMGELSDNQVRCVLEDDFKHIWVGTFKGIDCYDPITDTWSHYTRYGSSSNSLSHTSILSLHKDMQGNIWVGTYYGGVNVFNPDKNNHSFYCAEPLREDCLSFPVVGKMTEDSVGNVWICTEGGGLNCYHGDTGVFSRYMYQKGDQSTLGSNNVKSVFYRKENNRLYAGTHLGGLFVLDLKSNKGHTLHHVTGDPASLPHEIVNDIQEYKDGIAMLTQGGPVFFDPVTEKFSPLTDDPSVQKLISREYAFETFLIDSRHRMWLAVGGGGIVCVNLSSSKVTQYMADSEKDTLTVGRYKTVHIFEDNKGDIYFSTIGAGIFKYQEKQDTFKSYGTTNGVLPSNYCYYICESARDNCLLVLHGKGLSIFDREKEVTEETYHLFRQTYNLGSALYRSKNGIIYISGTNGLAMFQERSFYESQVKSFLNFDKLFIFNEEIAPGDESGILTEILAKTSDIFLSYQQNNVTVEFATFNYNSDRNRLFEYYLDGFDKVWTQTSGTTVTYTNLPPGDYTLKVRSMENKESLKDAICLNIHVSAPFYATIWAYLFYVLCLTALMVAFVRFKTRQAALRSSLEFERKEKERIEELNQVKLRFFTNISHEFRTPLTLILGQIEVLMQMDLGTTIYNRIQRIYKNAWHMRNLISELLDFRKQEQGYLKLRVEEQNLVTFTRQIYMCFYEYAQKKEITYRFDSVEETISVWFDPIQLQKVIFNLLSNAFKYTSNKGNITVEVRKVASQAVVSVCDTGIGIPVEHISKIFDRFYQTDNASSSSSFTLGTGIGLALAKGIMNMHHGKIEVESTVGEGTKFILSLPLGNRHFSDEEMAVTEGRESLIIPETSVSSYGQLMAEEIKEPESQKNIDEEDKPTILLVDDNTELLSMLEDIFLPMYNVYTACNGREGLEMAQQIQPDLIVSDVIMPEMSGKDLCYKIKTNVELSHISVVLLTAQTSVEYVVEGLMFGADDYITKPFNIKVLVARCNNLIKNKKRLIAHYAGKVITESPVAEAINEKDKELLTKCVNIVRENFENPDFDVTALASELCMGRSKLYMQFKQMTGLTPNEFILKVKLDEAMSLLTDHPELNITEISVRLGFSSPRYFSKSFKAFFGIAPQGVRSRKE</sequence>
<dbReference type="GO" id="GO:0000155">
    <property type="term" value="F:phosphorelay sensor kinase activity"/>
    <property type="evidence" value="ECO:0007669"/>
    <property type="project" value="InterPro"/>
</dbReference>
<evidence type="ECO:0000256" key="5">
    <source>
        <dbReference type="ARBA" id="ARBA00022741"/>
    </source>
</evidence>
<dbReference type="GO" id="GO:0043565">
    <property type="term" value="F:sequence-specific DNA binding"/>
    <property type="evidence" value="ECO:0007669"/>
    <property type="project" value="InterPro"/>
</dbReference>
<evidence type="ECO:0000256" key="12">
    <source>
        <dbReference type="PROSITE-ProRule" id="PRU00169"/>
    </source>
</evidence>
<evidence type="ECO:0000256" key="6">
    <source>
        <dbReference type="ARBA" id="ARBA00022777"/>
    </source>
</evidence>
<keyword evidence="6" id="KW-0418">Kinase</keyword>
<dbReference type="Proteomes" id="UP001200544">
    <property type="component" value="Unassembled WGS sequence"/>
</dbReference>
<keyword evidence="13" id="KW-0812">Transmembrane</keyword>
<dbReference type="SUPFAM" id="SSF52172">
    <property type="entry name" value="CheY-like"/>
    <property type="match status" value="1"/>
</dbReference>
<name>A0AAW4ZBT1_BACT4</name>
<evidence type="ECO:0000256" key="4">
    <source>
        <dbReference type="ARBA" id="ARBA00022679"/>
    </source>
</evidence>
<dbReference type="InterPro" id="IPR015943">
    <property type="entry name" value="WD40/YVTN_repeat-like_dom_sf"/>
</dbReference>
<dbReference type="InterPro" id="IPR004358">
    <property type="entry name" value="Sig_transdc_His_kin-like_C"/>
</dbReference>
<dbReference type="Pfam" id="PF00072">
    <property type="entry name" value="Response_reg"/>
    <property type="match status" value="1"/>
</dbReference>
<proteinExistence type="predicted"/>
<evidence type="ECO:0000256" key="9">
    <source>
        <dbReference type="ARBA" id="ARBA00023015"/>
    </source>
</evidence>
<protein>
    <recommendedName>
        <fullName evidence="2">histidine kinase</fullName>
        <ecNumber evidence="2">2.7.13.3</ecNumber>
    </recommendedName>
</protein>
<dbReference type="CDD" id="cd00075">
    <property type="entry name" value="HATPase"/>
    <property type="match status" value="1"/>
</dbReference>
<feature type="transmembrane region" description="Helical" evidence="13">
    <location>
        <begin position="755"/>
        <end position="777"/>
    </location>
</feature>
<keyword evidence="11" id="KW-0804">Transcription</keyword>
<dbReference type="PRINTS" id="PR00344">
    <property type="entry name" value="BCTRLSENSOR"/>
</dbReference>
<dbReference type="Gene3D" id="1.10.10.60">
    <property type="entry name" value="Homeodomain-like"/>
    <property type="match status" value="1"/>
</dbReference>
<evidence type="ECO:0000313" key="17">
    <source>
        <dbReference type="EMBL" id="MCE9239209.1"/>
    </source>
</evidence>
<dbReference type="InterPro" id="IPR018062">
    <property type="entry name" value="HTH_AraC-typ_CS"/>
</dbReference>
<dbReference type="InterPro" id="IPR011006">
    <property type="entry name" value="CheY-like_superfamily"/>
</dbReference>
<keyword evidence="8" id="KW-0902">Two-component regulatory system</keyword>
<dbReference type="Pfam" id="PF00512">
    <property type="entry name" value="HisKA"/>
    <property type="match status" value="1"/>
</dbReference>
<dbReference type="PANTHER" id="PTHR43547">
    <property type="entry name" value="TWO-COMPONENT HISTIDINE KINASE"/>
    <property type="match status" value="1"/>
</dbReference>
<keyword evidence="9" id="KW-0805">Transcription regulation</keyword>
<dbReference type="FunFam" id="1.10.287.130:FF:000034">
    <property type="entry name" value="Two-component system sensor histidine kinase/response regulator"/>
    <property type="match status" value="1"/>
</dbReference>
<evidence type="ECO:0000259" key="14">
    <source>
        <dbReference type="PROSITE" id="PS01124"/>
    </source>
</evidence>
<dbReference type="InterPro" id="IPR001789">
    <property type="entry name" value="Sig_transdc_resp-reg_receiver"/>
</dbReference>
<dbReference type="Gene3D" id="3.30.565.10">
    <property type="entry name" value="Histidine kinase-like ATPase, C-terminal domain"/>
    <property type="match status" value="1"/>
</dbReference>
<keyword evidence="13" id="KW-1133">Transmembrane helix</keyword>
<feature type="modified residue" description="4-aspartylphosphate" evidence="12">
    <location>
        <position position="1130"/>
    </location>
</feature>
<dbReference type="PROSITE" id="PS50109">
    <property type="entry name" value="HIS_KIN"/>
    <property type="match status" value="1"/>
</dbReference>
<dbReference type="SMART" id="SM00388">
    <property type="entry name" value="HisKA"/>
    <property type="match status" value="1"/>
</dbReference>
<dbReference type="Gene3D" id="2.130.10.10">
    <property type="entry name" value="YVTN repeat-like/Quinoprotein amine dehydrogenase"/>
    <property type="match status" value="2"/>
</dbReference>
<dbReference type="PROSITE" id="PS01124">
    <property type="entry name" value="HTH_ARAC_FAMILY_2"/>
    <property type="match status" value="1"/>
</dbReference>
<keyword evidence="5" id="KW-0547">Nucleotide-binding</keyword>
<evidence type="ECO:0000256" key="2">
    <source>
        <dbReference type="ARBA" id="ARBA00012438"/>
    </source>
</evidence>
<dbReference type="PANTHER" id="PTHR43547:SF2">
    <property type="entry name" value="HYBRID SIGNAL TRANSDUCTION HISTIDINE KINASE C"/>
    <property type="match status" value="1"/>
</dbReference>
<dbReference type="InterPro" id="IPR003594">
    <property type="entry name" value="HATPase_dom"/>
</dbReference>
<dbReference type="FunFam" id="3.30.565.10:FF:000037">
    <property type="entry name" value="Hybrid sensor histidine kinase/response regulator"/>
    <property type="match status" value="1"/>
</dbReference>
<dbReference type="RefSeq" id="WP_234129059.1">
    <property type="nucleotide sequence ID" value="NZ_JAHYQA010000012.1"/>
</dbReference>
<evidence type="ECO:0000313" key="18">
    <source>
        <dbReference type="Proteomes" id="UP001200544"/>
    </source>
</evidence>
<dbReference type="SMART" id="SM00387">
    <property type="entry name" value="HATPase_c"/>
    <property type="match status" value="1"/>
</dbReference>
<evidence type="ECO:0000256" key="8">
    <source>
        <dbReference type="ARBA" id="ARBA00023012"/>
    </source>
</evidence>
<dbReference type="EMBL" id="JAHYQA010000012">
    <property type="protein sequence ID" value="MCE9239209.1"/>
    <property type="molecule type" value="Genomic_DNA"/>
</dbReference>
<keyword evidence="7" id="KW-0067">ATP-binding</keyword>
<evidence type="ECO:0000256" key="10">
    <source>
        <dbReference type="ARBA" id="ARBA00023125"/>
    </source>
</evidence>
<evidence type="ECO:0000259" key="15">
    <source>
        <dbReference type="PROSITE" id="PS50109"/>
    </source>
</evidence>